<feature type="non-terminal residue" evidence="1">
    <location>
        <position position="1"/>
    </location>
</feature>
<dbReference type="EMBL" id="BARU01011150">
    <property type="protein sequence ID" value="GAH41834.1"/>
    <property type="molecule type" value="Genomic_DNA"/>
</dbReference>
<accession>X1GJN4</accession>
<comment type="caution">
    <text evidence="1">The sequence shown here is derived from an EMBL/GenBank/DDBJ whole genome shotgun (WGS) entry which is preliminary data.</text>
</comment>
<gene>
    <name evidence="1" type="ORF">S03H2_21026</name>
</gene>
<organism evidence="1">
    <name type="scientific">marine sediment metagenome</name>
    <dbReference type="NCBI Taxonomy" id="412755"/>
    <lineage>
        <taxon>unclassified sequences</taxon>
        <taxon>metagenomes</taxon>
        <taxon>ecological metagenomes</taxon>
    </lineage>
</organism>
<evidence type="ECO:0000313" key="1">
    <source>
        <dbReference type="EMBL" id="GAH41834.1"/>
    </source>
</evidence>
<dbReference type="AlphaFoldDB" id="X1GJN4"/>
<name>X1GJN4_9ZZZZ</name>
<reference evidence="1" key="1">
    <citation type="journal article" date="2014" name="Front. Microbiol.">
        <title>High frequency of phylogenetically diverse reductive dehalogenase-homologous genes in deep subseafloor sedimentary metagenomes.</title>
        <authorList>
            <person name="Kawai M."/>
            <person name="Futagami T."/>
            <person name="Toyoda A."/>
            <person name="Takaki Y."/>
            <person name="Nishi S."/>
            <person name="Hori S."/>
            <person name="Arai W."/>
            <person name="Tsubouchi T."/>
            <person name="Morono Y."/>
            <person name="Uchiyama I."/>
            <person name="Ito T."/>
            <person name="Fujiyama A."/>
            <person name="Inagaki F."/>
            <person name="Takami H."/>
        </authorList>
    </citation>
    <scope>NUCLEOTIDE SEQUENCE</scope>
    <source>
        <strain evidence="1">Expedition CK06-06</strain>
    </source>
</reference>
<proteinExistence type="predicted"/>
<protein>
    <submittedName>
        <fullName evidence="1">Uncharacterized protein</fullName>
    </submittedName>
</protein>
<sequence>WSSNKIQPLAKKLIYEKIWPESGIISLDKGQDSLKLILDVGGADKLLRHPDGTISFLAQRFRRWESWHPRNYDDFTIRATRPTGRLTEVDKILKGIKSGTLIAAYYAYGHVNEAENGFSRFRIIDLPKFTLAFYNQEIIPGKMIMNPDNSSGFLAWQFKDLPSKIMFFDLNRREENKQLGFNF</sequence>